<evidence type="ECO:0000313" key="3">
    <source>
        <dbReference type="Proteomes" id="UP000610931"/>
    </source>
</evidence>
<evidence type="ECO:0000256" key="1">
    <source>
        <dbReference type="SAM" id="SignalP"/>
    </source>
</evidence>
<evidence type="ECO:0008006" key="4">
    <source>
        <dbReference type="Google" id="ProtNLM"/>
    </source>
</evidence>
<gene>
    <name evidence="2" type="ORF">JF259_00565</name>
</gene>
<feature type="chain" id="PRO_5035167202" description="PorT family protein" evidence="1">
    <location>
        <begin position="23"/>
        <end position="352"/>
    </location>
</feature>
<comment type="caution">
    <text evidence="2">The sequence shown here is derived from an EMBL/GenBank/DDBJ whole genome shotgun (WGS) entry which is preliminary data.</text>
</comment>
<proteinExistence type="predicted"/>
<dbReference type="RefSeq" id="WP_199112022.1">
    <property type="nucleotide sequence ID" value="NZ_JAELVQ010000001.1"/>
</dbReference>
<name>A0A8J7LXD5_9FLAO</name>
<keyword evidence="1" id="KW-0732">Signal</keyword>
<reference evidence="2" key="1">
    <citation type="submission" date="2020-12" db="EMBL/GenBank/DDBJ databases">
        <title>Snuella sp. nov., isolated from sediment in Incheon.</title>
        <authorList>
            <person name="Kim W."/>
        </authorList>
    </citation>
    <scope>NUCLEOTIDE SEQUENCE</scope>
    <source>
        <strain evidence="2">CAU 1569</strain>
    </source>
</reference>
<sequence>MQTITKYLVLLALGLSVQLIQAQDTIPAIKNRKNIEMLEEVKFTIEKEERDYLKKEVEAINKRLGAGEITNEEAEKLKMEVAKVAALNIENRIAIVDNKIALLKRNDYGLSRTGADYKFGVVINNKPYAITEDKKEKENDKRITSEFLLAIGLNNAIIEGVKLDDSPYKFGGSRFFEIGWVWKKRVFKNTNWLRLKYGPSLQINGLKPIENKYFINQEDQVVLAESPENLKKSKLSVTNLVFPMHLEFGPSKKIDKGTYYRYSTQNKFKIGIGGYGGFNIGTRQKLKYSLDGERVKDKQKRGFNTSNLVYGVSGYLAFDNTALYVKYDLSPLFKDQIVEQHNISLGLRFDID</sequence>
<accession>A0A8J7LXD5</accession>
<feature type="signal peptide" evidence="1">
    <location>
        <begin position="1"/>
        <end position="22"/>
    </location>
</feature>
<organism evidence="2 3">
    <name type="scientific">Snuella sedimenti</name>
    <dbReference type="NCBI Taxonomy" id="2798802"/>
    <lineage>
        <taxon>Bacteria</taxon>
        <taxon>Pseudomonadati</taxon>
        <taxon>Bacteroidota</taxon>
        <taxon>Flavobacteriia</taxon>
        <taxon>Flavobacteriales</taxon>
        <taxon>Flavobacteriaceae</taxon>
        <taxon>Snuella</taxon>
    </lineage>
</organism>
<keyword evidence="3" id="KW-1185">Reference proteome</keyword>
<dbReference type="EMBL" id="JAELVQ010000001">
    <property type="protein sequence ID" value="MBJ6366566.1"/>
    <property type="molecule type" value="Genomic_DNA"/>
</dbReference>
<dbReference type="AlphaFoldDB" id="A0A8J7LXD5"/>
<protein>
    <recommendedName>
        <fullName evidence="4">PorT family protein</fullName>
    </recommendedName>
</protein>
<evidence type="ECO:0000313" key="2">
    <source>
        <dbReference type="EMBL" id="MBJ6366566.1"/>
    </source>
</evidence>
<dbReference type="Proteomes" id="UP000610931">
    <property type="component" value="Unassembled WGS sequence"/>
</dbReference>